<accession>A0ABY9C9H8</accession>
<keyword evidence="6" id="KW-1185">Reference proteome</keyword>
<feature type="compositionally biased region" description="Pro residues" evidence="2">
    <location>
        <begin position="173"/>
        <end position="190"/>
    </location>
</feature>
<feature type="compositionally biased region" description="Pro residues" evidence="2">
    <location>
        <begin position="107"/>
        <end position="150"/>
    </location>
</feature>
<dbReference type="SUPFAM" id="SSF52058">
    <property type="entry name" value="L domain-like"/>
    <property type="match status" value="1"/>
</dbReference>
<dbReference type="PANTHER" id="PTHR47201">
    <property type="entry name" value="BNAC09G30780D PROTEIN"/>
    <property type="match status" value="1"/>
</dbReference>
<reference evidence="5 6" key="1">
    <citation type="journal article" date="2023" name="Hortic Res">
        <title>The complete reference genome for grapevine (Vitis vinifera L.) genetics and breeding.</title>
        <authorList>
            <person name="Shi X."/>
            <person name="Cao S."/>
            <person name="Wang X."/>
            <person name="Huang S."/>
            <person name="Wang Y."/>
            <person name="Liu Z."/>
            <person name="Liu W."/>
            <person name="Leng X."/>
            <person name="Peng Y."/>
            <person name="Wang N."/>
            <person name="Wang Y."/>
            <person name="Ma Z."/>
            <person name="Xu X."/>
            <person name="Zhang F."/>
            <person name="Xue H."/>
            <person name="Zhong H."/>
            <person name="Wang Y."/>
            <person name="Zhang K."/>
            <person name="Velt A."/>
            <person name="Avia K."/>
            <person name="Holtgrawe D."/>
            <person name="Grimplet J."/>
            <person name="Matus J.T."/>
            <person name="Ware D."/>
            <person name="Wu X."/>
            <person name="Wang H."/>
            <person name="Liu C."/>
            <person name="Fang Y."/>
            <person name="Rustenholz C."/>
            <person name="Cheng Z."/>
            <person name="Xiao H."/>
            <person name="Zhou Y."/>
        </authorList>
    </citation>
    <scope>NUCLEOTIDE SEQUENCE [LARGE SCALE GENOMIC DNA]</scope>
    <source>
        <strain evidence="6">cv. Pinot noir / PN40024</strain>
        <tissue evidence="5">Leaf</tissue>
    </source>
</reference>
<dbReference type="InterPro" id="IPR001680">
    <property type="entry name" value="WD40_rpt"/>
</dbReference>
<feature type="compositionally biased region" description="Low complexity" evidence="2">
    <location>
        <begin position="23"/>
        <end position="85"/>
    </location>
</feature>
<dbReference type="InterPro" id="IPR046377">
    <property type="entry name" value="DHU1"/>
</dbReference>
<dbReference type="InterPro" id="IPR048514">
    <property type="entry name" value="DHU1_N"/>
</dbReference>
<sequence length="1020" mass="110787">MDRSSAFGLAFICIIVAGVGGQSPAASPTATPVTAHSPATPAVATPPASSPAAAAPTKSKTPAPVTAPTSSPPTAVSSPPASSPVSSPPTPAVPTPASSPVAVTPVSSPPAPVPVSSPPLLPPAKSPPVPAPANPPAASPPAPVSSPPAETPAAEVPSPAPSKKKTKKLKSPAPAPAPEALSPPAPPTEAPGPSYDATSPSPSLPDESGAEKITCVMQKVVGSLALGWAALDSAITVSFLKKNAMAIDISTLDARYLDSCKRHGVVPNSAVLSWFYKAKIQKSSHEKCSIVVLLDHLRAADFSPLIDVFLEIDSSNIDAVDILHESPIILTEEYVLSMIRTINLKLRLVELRDVSFGKDFFRDLSHDGLACQVLKLRSSHFQKLNMVGGFLQLHTLNLDYCTHLTSLQKDCFACMPNLMRLSMCETRVANLWTTSAVLSKIPSLVELRFQTCPCCENTGPCPMSSNTDDSLTIDDVPSMDECLSNDCQITVSSELQRIGLLELSSDNALPVSKKHGHLQKEVSFSEMHVQHKNGSLLSGLNWDLTDAAIALKYCISHHPSPICFEKHYRDYMIASLPLLQVLDNLLIRKMDREKAKTIFSKYYEYLPYKRQPESVVTVLQKREMGSSTIHDRKSLKPKQPTSYKKSPYFFSRSLCATKLGAWPLLYPVSNISYTSKQESKQLRPRQFEYHPSNSSLMVFGTLDGEIVVFNHESGNIVGYSPSIGAANSVLGLCWLKKCPSKLLAGSDNGSLNLYDINHMPPNIADAYCSSGIVTYDRFEQLTSVHVNSTDDWFLVSGYSKHVALYDIGSGKRLKLFNNMHREPINVAKFSNHSPSIFATSSFDHDVKLWDLRQTLERPCYTSSSSRGNVMVCFSPDDLYLLVSTVDNEVKQLLAADGRVHMNFEIASTGSAHNYTRSYYMNGRDYIISGSCDEKVVRICCAQTGRRLRDVYLEDRGSGNSMTVQSLRGDPFRDFNMSVLAANMHRNSKWEVIKVNLLASSNCAKESYHGESVHPSYSLGG</sequence>
<evidence type="ECO:0000256" key="2">
    <source>
        <dbReference type="SAM" id="MobiDB-lite"/>
    </source>
</evidence>
<feature type="repeat" description="WD" evidence="1">
    <location>
        <begin position="817"/>
        <end position="852"/>
    </location>
</feature>
<organism evidence="5 6">
    <name type="scientific">Vitis vinifera</name>
    <name type="common">Grape</name>
    <dbReference type="NCBI Taxonomy" id="29760"/>
    <lineage>
        <taxon>Eukaryota</taxon>
        <taxon>Viridiplantae</taxon>
        <taxon>Streptophyta</taxon>
        <taxon>Embryophyta</taxon>
        <taxon>Tracheophyta</taxon>
        <taxon>Spermatophyta</taxon>
        <taxon>Magnoliopsida</taxon>
        <taxon>eudicotyledons</taxon>
        <taxon>Gunneridae</taxon>
        <taxon>Pentapetalae</taxon>
        <taxon>rosids</taxon>
        <taxon>Vitales</taxon>
        <taxon>Vitaceae</taxon>
        <taxon>Viteae</taxon>
        <taxon>Vitis</taxon>
    </lineage>
</organism>
<dbReference type="Pfam" id="PF00400">
    <property type="entry name" value="WD40"/>
    <property type="match status" value="1"/>
</dbReference>
<dbReference type="Pfam" id="PF20919">
    <property type="entry name" value="DHU1_N"/>
    <property type="match status" value="2"/>
</dbReference>
<dbReference type="Proteomes" id="UP001227230">
    <property type="component" value="Chromosome 7"/>
</dbReference>
<feature type="region of interest" description="Disordered" evidence="2">
    <location>
        <begin position="23"/>
        <end position="208"/>
    </location>
</feature>
<dbReference type="EMBL" id="CP126654">
    <property type="protein sequence ID" value="WJZ91893.1"/>
    <property type="molecule type" value="Genomic_DNA"/>
</dbReference>
<proteinExistence type="predicted"/>
<keyword evidence="1" id="KW-0853">WD repeat</keyword>
<dbReference type="Gene3D" id="2.130.10.10">
    <property type="entry name" value="YVTN repeat-like/Quinoprotein amine dehydrogenase"/>
    <property type="match status" value="1"/>
</dbReference>
<evidence type="ECO:0000259" key="4">
    <source>
        <dbReference type="Pfam" id="PF20919"/>
    </source>
</evidence>
<dbReference type="PANTHER" id="PTHR47201:SF3">
    <property type="entry name" value="U2A'_PHOSPHOPROTEIN 32 FAMILY A C-TERMINAL DOMAIN-CONTAINING PROTEIN"/>
    <property type="match status" value="1"/>
</dbReference>
<feature type="compositionally biased region" description="Low complexity" evidence="2">
    <location>
        <begin position="95"/>
        <end position="106"/>
    </location>
</feature>
<feature type="signal peptide" evidence="3">
    <location>
        <begin position="1"/>
        <end position="21"/>
    </location>
</feature>
<feature type="domain" description="DWD hypersensitive to UV-B 1 N-terminal" evidence="4">
    <location>
        <begin position="248"/>
        <end position="479"/>
    </location>
</feature>
<dbReference type="PROSITE" id="PS50082">
    <property type="entry name" value="WD_REPEATS_2"/>
    <property type="match status" value="1"/>
</dbReference>
<keyword evidence="3" id="KW-0732">Signal</keyword>
<feature type="chain" id="PRO_5045701862" description="DWD hypersensitive to UV-B 1 N-terminal domain-containing protein" evidence="3">
    <location>
        <begin position="22"/>
        <end position="1020"/>
    </location>
</feature>
<dbReference type="Gene3D" id="3.80.10.10">
    <property type="entry name" value="Ribonuclease Inhibitor"/>
    <property type="match status" value="1"/>
</dbReference>
<dbReference type="PRINTS" id="PR01217">
    <property type="entry name" value="PRICHEXTENSN"/>
</dbReference>
<evidence type="ECO:0000313" key="5">
    <source>
        <dbReference type="EMBL" id="WJZ91893.1"/>
    </source>
</evidence>
<dbReference type="SMART" id="SM00320">
    <property type="entry name" value="WD40"/>
    <property type="match status" value="4"/>
</dbReference>
<evidence type="ECO:0000256" key="1">
    <source>
        <dbReference type="PROSITE-ProRule" id="PRU00221"/>
    </source>
</evidence>
<name>A0ABY9C9H8_VITVI</name>
<evidence type="ECO:0000313" key="6">
    <source>
        <dbReference type="Proteomes" id="UP001227230"/>
    </source>
</evidence>
<dbReference type="InterPro" id="IPR032675">
    <property type="entry name" value="LRR_dom_sf"/>
</dbReference>
<dbReference type="SUPFAM" id="SSF50978">
    <property type="entry name" value="WD40 repeat-like"/>
    <property type="match status" value="1"/>
</dbReference>
<evidence type="ECO:0000256" key="3">
    <source>
        <dbReference type="SAM" id="SignalP"/>
    </source>
</evidence>
<gene>
    <name evidence="5" type="ORF">VitviT2T_010931</name>
</gene>
<protein>
    <recommendedName>
        <fullName evidence="4">DWD hypersensitive to UV-B 1 N-terminal domain-containing protein</fullName>
    </recommendedName>
</protein>
<dbReference type="InterPro" id="IPR015943">
    <property type="entry name" value="WD40/YVTN_repeat-like_dom_sf"/>
</dbReference>
<dbReference type="InterPro" id="IPR036322">
    <property type="entry name" value="WD40_repeat_dom_sf"/>
</dbReference>
<feature type="domain" description="DWD hypersensitive to UV-B 1 N-terminal" evidence="4">
    <location>
        <begin position="522"/>
        <end position="600"/>
    </location>
</feature>